<feature type="chain" id="PRO_5040114681" description="Hydrophobin" evidence="1">
    <location>
        <begin position="18"/>
        <end position="90"/>
    </location>
</feature>
<organism evidence="2 3">
    <name type="scientific">Podila minutissima</name>
    <dbReference type="NCBI Taxonomy" id="64525"/>
    <lineage>
        <taxon>Eukaryota</taxon>
        <taxon>Fungi</taxon>
        <taxon>Fungi incertae sedis</taxon>
        <taxon>Mucoromycota</taxon>
        <taxon>Mortierellomycotina</taxon>
        <taxon>Mortierellomycetes</taxon>
        <taxon>Mortierellales</taxon>
        <taxon>Mortierellaceae</taxon>
        <taxon>Podila</taxon>
    </lineage>
</organism>
<dbReference type="EMBL" id="JAAAUY010000481">
    <property type="protein sequence ID" value="KAF9329368.1"/>
    <property type="molecule type" value="Genomic_DNA"/>
</dbReference>
<evidence type="ECO:0008006" key="4">
    <source>
        <dbReference type="Google" id="ProtNLM"/>
    </source>
</evidence>
<evidence type="ECO:0000256" key="1">
    <source>
        <dbReference type="SAM" id="SignalP"/>
    </source>
</evidence>
<name>A0A9P5VKS9_9FUNG</name>
<accession>A0A9P5VKS9</accession>
<gene>
    <name evidence="2" type="ORF">BG006_007548</name>
</gene>
<keyword evidence="3" id="KW-1185">Reference proteome</keyword>
<dbReference type="Proteomes" id="UP000696485">
    <property type="component" value="Unassembled WGS sequence"/>
</dbReference>
<dbReference type="AlphaFoldDB" id="A0A9P5VKS9"/>
<reference evidence="2" key="1">
    <citation type="journal article" date="2020" name="Fungal Divers.">
        <title>Resolving the Mortierellaceae phylogeny through synthesis of multi-gene phylogenetics and phylogenomics.</title>
        <authorList>
            <person name="Vandepol N."/>
            <person name="Liber J."/>
            <person name="Desiro A."/>
            <person name="Na H."/>
            <person name="Kennedy M."/>
            <person name="Barry K."/>
            <person name="Grigoriev I.V."/>
            <person name="Miller A.N."/>
            <person name="O'Donnell K."/>
            <person name="Stajich J.E."/>
            <person name="Bonito G."/>
        </authorList>
    </citation>
    <scope>NUCLEOTIDE SEQUENCE</scope>
    <source>
        <strain evidence="2">NVP1</strain>
    </source>
</reference>
<sequence length="90" mass="8884">MICRLSLACALVACATAIPILPPDASTCPAGQICNQSVDSGIVSVGSSVSAVPVTQVTPITNYQPIVQALAPIVTSECNNILGGGFGGLG</sequence>
<proteinExistence type="predicted"/>
<feature type="non-terminal residue" evidence="2">
    <location>
        <position position="90"/>
    </location>
</feature>
<keyword evidence="1" id="KW-0732">Signal</keyword>
<protein>
    <recommendedName>
        <fullName evidence="4">Hydrophobin</fullName>
    </recommendedName>
</protein>
<comment type="caution">
    <text evidence="2">The sequence shown here is derived from an EMBL/GenBank/DDBJ whole genome shotgun (WGS) entry which is preliminary data.</text>
</comment>
<evidence type="ECO:0000313" key="2">
    <source>
        <dbReference type="EMBL" id="KAF9329368.1"/>
    </source>
</evidence>
<evidence type="ECO:0000313" key="3">
    <source>
        <dbReference type="Proteomes" id="UP000696485"/>
    </source>
</evidence>
<feature type="signal peptide" evidence="1">
    <location>
        <begin position="1"/>
        <end position="17"/>
    </location>
</feature>